<accession>A0ACB8TIE9</accession>
<evidence type="ECO:0000313" key="2">
    <source>
        <dbReference type="Proteomes" id="UP000814140"/>
    </source>
</evidence>
<protein>
    <submittedName>
        <fullName evidence="1">Uncharacterized protein</fullName>
    </submittedName>
</protein>
<proteinExistence type="predicted"/>
<organism evidence="1 2">
    <name type="scientific">Artomyces pyxidatus</name>
    <dbReference type="NCBI Taxonomy" id="48021"/>
    <lineage>
        <taxon>Eukaryota</taxon>
        <taxon>Fungi</taxon>
        <taxon>Dikarya</taxon>
        <taxon>Basidiomycota</taxon>
        <taxon>Agaricomycotina</taxon>
        <taxon>Agaricomycetes</taxon>
        <taxon>Russulales</taxon>
        <taxon>Auriscalpiaceae</taxon>
        <taxon>Artomyces</taxon>
    </lineage>
</organism>
<gene>
    <name evidence="1" type="ORF">BV25DRAFT_530230</name>
</gene>
<reference evidence="1" key="2">
    <citation type="journal article" date="2022" name="New Phytol.">
        <title>Evolutionary transition to the ectomycorrhizal habit in the genomes of a hyperdiverse lineage of mushroom-forming fungi.</title>
        <authorList>
            <person name="Looney B."/>
            <person name="Miyauchi S."/>
            <person name="Morin E."/>
            <person name="Drula E."/>
            <person name="Courty P.E."/>
            <person name="Kohler A."/>
            <person name="Kuo A."/>
            <person name="LaButti K."/>
            <person name="Pangilinan J."/>
            <person name="Lipzen A."/>
            <person name="Riley R."/>
            <person name="Andreopoulos W."/>
            <person name="He G."/>
            <person name="Johnson J."/>
            <person name="Nolan M."/>
            <person name="Tritt A."/>
            <person name="Barry K.W."/>
            <person name="Grigoriev I.V."/>
            <person name="Nagy L.G."/>
            <person name="Hibbett D."/>
            <person name="Henrissat B."/>
            <person name="Matheny P.B."/>
            <person name="Labbe J."/>
            <person name="Martin F.M."/>
        </authorList>
    </citation>
    <scope>NUCLEOTIDE SEQUENCE</scope>
    <source>
        <strain evidence="1">HHB10654</strain>
    </source>
</reference>
<reference evidence="1" key="1">
    <citation type="submission" date="2021-03" db="EMBL/GenBank/DDBJ databases">
        <authorList>
            <consortium name="DOE Joint Genome Institute"/>
            <person name="Ahrendt S."/>
            <person name="Looney B.P."/>
            <person name="Miyauchi S."/>
            <person name="Morin E."/>
            <person name="Drula E."/>
            <person name="Courty P.E."/>
            <person name="Chicoki N."/>
            <person name="Fauchery L."/>
            <person name="Kohler A."/>
            <person name="Kuo A."/>
            <person name="Labutti K."/>
            <person name="Pangilinan J."/>
            <person name="Lipzen A."/>
            <person name="Riley R."/>
            <person name="Andreopoulos W."/>
            <person name="He G."/>
            <person name="Johnson J."/>
            <person name="Barry K.W."/>
            <person name="Grigoriev I.V."/>
            <person name="Nagy L."/>
            <person name="Hibbett D."/>
            <person name="Henrissat B."/>
            <person name="Matheny P.B."/>
            <person name="Labbe J."/>
            <person name="Martin F."/>
        </authorList>
    </citation>
    <scope>NUCLEOTIDE SEQUENCE</scope>
    <source>
        <strain evidence="1">HHB10654</strain>
    </source>
</reference>
<name>A0ACB8TIE9_9AGAM</name>
<dbReference type="EMBL" id="MU277188">
    <property type="protein sequence ID" value="KAI0068199.1"/>
    <property type="molecule type" value="Genomic_DNA"/>
</dbReference>
<comment type="caution">
    <text evidence="1">The sequence shown here is derived from an EMBL/GenBank/DDBJ whole genome shotgun (WGS) entry which is preliminary data.</text>
</comment>
<dbReference type="Proteomes" id="UP000814140">
    <property type="component" value="Unassembled WGS sequence"/>
</dbReference>
<keyword evidence="2" id="KW-1185">Reference proteome</keyword>
<sequence>MATISRNVLEEELRSLLEKPFGPYLDEMILSPKCRSTEKSVLCLEALWLECGGQCVGYVRPLRLAPFVSNHLPYGSFDQTELHPVGTVPLAVRDKPLPKNAPVRFRGVLTIHNLAHLTEEGLQHLEEDFKHEHTHGQISGKIRHRLNHTPTIRSLYDRNGKGKEDGLRVKVWVQGIKNMTVGYMTSRLAPKGLLLNTKHTGRSFEVLSLDDEVYTLSRTYLLRYRTLHTLYQIAKLDDALPKGERTPVLARTPLWFTERYFAQLAYSARPLRRRVEYLHDAPRTSGDEGSGYDSLDEVHTFGLRTRRLRFPRTVHTAEILSKFASHAEWIVADHAQLQTQRRWLALDAWRAWLPEVERARARAKRKNPLSLWGMRDEHTGDVPSRGPSEPRDEMEVCRNIAEPPARPNSKRRRTFLSPSEEDEPAVQFPAAPLLPKKAGKKSASKAACRGVPPIPPPPPVSHKGKGKLRTPSTVELESSDDERTPARAPMPTRPQASKRPSTAAVHSAKPARGRRKTAKSVSSVVVHVLK</sequence>
<evidence type="ECO:0000313" key="1">
    <source>
        <dbReference type="EMBL" id="KAI0068199.1"/>
    </source>
</evidence>